<proteinExistence type="predicted"/>
<evidence type="ECO:0000256" key="1">
    <source>
        <dbReference type="SAM" id="MobiDB-lite"/>
    </source>
</evidence>
<dbReference type="InterPro" id="IPR035911">
    <property type="entry name" value="MurE/MurF_N"/>
</dbReference>
<evidence type="ECO:0000313" key="4">
    <source>
        <dbReference type="EMBL" id="CAK0786981.1"/>
    </source>
</evidence>
<dbReference type="Gene3D" id="3.40.1390.10">
    <property type="entry name" value="MurE/MurF, N-terminal domain"/>
    <property type="match status" value="1"/>
</dbReference>
<feature type="domain" description="Mur ligase C-terminal" evidence="2">
    <location>
        <begin position="630"/>
        <end position="791"/>
    </location>
</feature>
<dbReference type="InterPro" id="IPR036615">
    <property type="entry name" value="Mur_ligase_C_dom_sf"/>
</dbReference>
<dbReference type="InterPro" id="IPR013221">
    <property type="entry name" value="Mur_ligase_cen"/>
</dbReference>
<protein>
    <submittedName>
        <fullName evidence="4">Uncharacterized protein</fullName>
    </submittedName>
</protein>
<dbReference type="SUPFAM" id="SSF53623">
    <property type="entry name" value="MurD-like peptide ligases, catalytic domain"/>
    <property type="match status" value="1"/>
</dbReference>
<dbReference type="EMBL" id="CAUYUE010000016">
    <property type="protein sequence ID" value="CAK0786981.1"/>
    <property type="molecule type" value="Genomic_DNA"/>
</dbReference>
<dbReference type="GO" id="GO:0005524">
    <property type="term" value="F:ATP binding"/>
    <property type="evidence" value="ECO:0007669"/>
    <property type="project" value="InterPro"/>
</dbReference>
<dbReference type="AlphaFoldDB" id="A0AAV1IK11"/>
<dbReference type="SUPFAM" id="SSF63418">
    <property type="entry name" value="MurE/MurF N-terminal domain"/>
    <property type="match status" value="1"/>
</dbReference>
<evidence type="ECO:0000313" key="5">
    <source>
        <dbReference type="Proteomes" id="UP001314263"/>
    </source>
</evidence>
<dbReference type="InterPro" id="IPR036565">
    <property type="entry name" value="Mur-like_cat_sf"/>
</dbReference>
<name>A0AAV1IK11_9CHLO</name>
<feature type="compositionally biased region" description="Acidic residues" evidence="1">
    <location>
        <begin position="213"/>
        <end position="239"/>
    </location>
</feature>
<comment type="caution">
    <text evidence="4">The sequence shown here is derived from an EMBL/GenBank/DDBJ whole genome shotgun (WGS) entry which is preliminary data.</text>
</comment>
<feature type="compositionally biased region" description="Acidic residues" evidence="1">
    <location>
        <begin position="160"/>
        <end position="192"/>
    </location>
</feature>
<dbReference type="Gene3D" id="3.90.190.20">
    <property type="entry name" value="Mur ligase, C-terminal domain"/>
    <property type="match status" value="1"/>
</dbReference>
<keyword evidence="5" id="KW-1185">Reference proteome</keyword>
<feature type="region of interest" description="Disordered" evidence="1">
    <location>
        <begin position="54"/>
        <end position="252"/>
    </location>
</feature>
<evidence type="ECO:0000259" key="3">
    <source>
        <dbReference type="Pfam" id="PF08245"/>
    </source>
</evidence>
<dbReference type="GO" id="GO:0016881">
    <property type="term" value="F:acid-amino acid ligase activity"/>
    <property type="evidence" value="ECO:0007669"/>
    <property type="project" value="InterPro"/>
</dbReference>
<dbReference type="Proteomes" id="UP001314263">
    <property type="component" value="Unassembled WGS sequence"/>
</dbReference>
<feature type="domain" description="Mur ligase central" evidence="3">
    <location>
        <begin position="365"/>
        <end position="602"/>
    </location>
</feature>
<dbReference type="Pfam" id="PF02875">
    <property type="entry name" value="Mur_ligase_C"/>
    <property type="match status" value="1"/>
</dbReference>
<dbReference type="InterPro" id="IPR004101">
    <property type="entry name" value="Mur_ligase_C"/>
</dbReference>
<dbReference type="Gene3D" id="3.40.1190.10">
    <property type="entry name" value="Mur-like, catalytic domain"/>
    <property type="match status" value="1"/>
</dbReference>
<evidence type="ECO:0000259" key="2">
    <source>
        <dbReference type="Pfam" id="PF02875"/>
    </source>
</evidence>
<organism evidence="4 5">
    <name type="scientific">Coccomyxa viridis</name>
    <dbReference type="NCBI Taxonomy" id="1274662"/>
    <lineage>
        <taxon>Eukaryota</taxon>
        <taxon>Viridiplantae</taxon>
        <taxon>Chlorophyta</taxon>
        <taxon>core chlorophytes</taxon>
        <taxon>Trebouxiophyceae</taxon>
        <taxon>Trebouxiophyceae incertae sedis</taxon>
        <taxon>Coccomyxaceae</taxon>
        <taxon>Coccomyxa</taxon>
    </lineage>
</organism>
<sequence length="854" mass="94530">MQLGSFHQGQQSVLREHQPVCTAFRRTAGRCRTLHRQAAQTVATPLRTAIIPVVGPSGRQATDKVHRKKRRRPDSWQGSLVTHAKRVDNDDDDFVDDDVPEGFVDDEEELKGRPVAADDDDEDATQLDSLDAAADAEDEDEEEVQPARRRSNPKLMLHEDDADEAEEAADDAEDPDLDDAEPAAELEDDLDLDSIISGADRASTTGQGAATTPEDDFDEDDEGDVDDEDEYEEEEEVEELPGPSYPEPPERDYALGDLLEMAGYGLTQRAASSVQISGLCSDPYKVQPGDLFITLWDAVPEEWINEAIENGAAAFLGPQIDDSPDPESSPLSVPVIQLPDPWEALGRLGAAFYNEPSQNMTVIGVTGSIGKTTTSWLIRGIFEEWGKLTGMAGTIENAIYADKLDPEGALWTPDEPDPTLDRDCSAAFHLAPYQGKYPAPHRAPDPLEMQKLLAGMADRGADVAVVECEADGLADGRLDEVDMDIVVFTNLTTEDMEESEQSLEETLEAQARLLRRLIDPTRQRAIINLDDPHADEMRSYAAQVPVVTYAMHNKNADVYQEKMRFSLWETEVIVRTPVGALQIITPLIARHNVYNILAAVAVGLAVTVDGEPIPLKTIVQGIEATEIIPGRCEVIDEDQPFGCVVDAADTPAALSRLMDGLQECRPKRLILVLGSPGGTDPAQRPFMGEIAHYKADMVIMTNDSPLGEAPNEIIADMVAGYPDHILKRNASMPYQPGFLQDPGRVEYDALEFLWHNCYEYRRYVIEDRWEAIRWAIGSAQTDDCVVIVGRGHKDYVDWVLGDEIARGWFDDRVEARNALAKVDKLWQISNFDRAELPWMDAGEREGRLFNEAEV</sequence>
<dbReference type="PANTHER" id="PTHR23135:SF4">
    <property type="entry name" value="UDP-N-ACETYLMURAMOYL-L-ALANYL-D-GLUTAMATE--2,6-DIAMINOPIMELATE LIGASE MURE HOMOLOG, CHLOROPLASTIC"/>
    <property type="match status" value="1"/>
</dbReference>
<dbReference type="PANTHER" id="PTHR23135">
    <property type="entry name" value="MUR LIGASE FAMILY MEMBER"/>
    <property type="match status" value="1"/>
</dbReference>
<reference evidence="4 5" key="1">
    <citation type="submission" date="2023-10" db="EMBL/GenBank/DDBJ databases">
        <authorList>
            <person name="Maclean D."/>
            <person name="Macfadyen A."/>
        </authorList>
    </citation>
    <scope>NUCLEOTIDE SEQUENCE [LARGE SCALE GENOMIC DNA]</scope>
</reference>
<dbReference type="Pfam" id="PF08245">
    <property type="entry name" value="Mur_ligase_M"/>
    <property type="match status" value="1"/>
</dbReference>
<dbReference type="SUPFAM" id="SSF53244">
    <property type="entry name" value="MurD-like peptide ligases, peptide-binding domain"/>
    <property type="match status" value="1"/>
</dbReference>
<feature type="compositionally biased region" description="Acidic residues" evidence="1">
    <location>
        <begin position="134"/>
        <end position="144"/>
    </location>
</feature>
<accession>A0AAV1IK11</accession>
<feature type="compositionally biased region" description="Acidic residues" evidence="1">
    <location>
        <begin position="89"/>
        <end position="109"/>
    </location>
</feature>
<gene>
    <name evidence="4" type="ORF">CVIRNUC_010197</name>
</gene>